<feature type="compositionally biased region" description="Basic and acidic residues" evidence="2">
    <location>
        <begin position="22"/>
        <end position="31"/>
    </location>
</feature>
<dbReference type="AlphaFoldDB" id="A0A0P7BE56"/>
<sequence length="404" mass="44985">MTGKVPASRRKSAASATVTPISHDKPRDPLEGCHVVQKLQVNIDDVSPAEDDDDADLSDTCSNFSTVSEDSLPPIHAYNHRYHGSGQVMTPNDESEARRMALQHELFQLCLDGGLVDAKLPIDNHTPETPFQILEIGAGSGVWACDMAQRYPQVNILGIDITRALLPNDVPANVTFEIADVMDTWPPHTYDFIHMRNLVGGGIRDWQSLLRHAFAHLKPGGQLEFTEVRPRFFDVNPEQADMPSILAGAKPEIGSACLEYEMTYVGMCMKLGLDFDPVPRISGWLSEVGAESIRERVDWLPVKSWGNDPIIRKKGEILSQMIECGLENWTLMLFGICGWEEKDTRALLDRVKKEIQDPSLRSTVKVTFITARKPLLAPESTLSHTAELLKQRWGTGSTLSDFLE</sequence>
<reference evidence="3 4" key="1">
    <citation type="submission" date="2015-09" db="EMBL/GenBank/DDBJ databases">
        <title>Draft genome of a European isolate of the apple canker pathogen Neonectria ditissima.</title>
        <authorList>
            <person name="Gomez-Cortecero A."/>
            <person name="Harrison R.J."/>
            <person name="Armitage A.D."/>
        </authorList>
    </citation>
    <scope>NUCLEOTIDE SEQUENCE [LARGE SCALE GENOMIC DNA]</scope>
    <source>
        <strain evidence="3 4">R09/05</strain>
    </source>
</reference>
<comment type="caution">
    <text evidence="3">The sequence shown here is derived from an EMBL/GenBank/DDBJ whole genome shotgun (WGS) entry which is preliminary data.</text>
</comment>
<dbReference type="EMBL" id="LKCW01000113">
    <property type="protein sequence ID" value="KPM39207.1"/>
    <property type="molecule type" value="Genomic_DNA"/>
</dbReference>
<feature type="region of interest" description="Disordered" evidence="2">
    <location>
        <begin position="1"/>
        <end position="31"/>
    </location>
</feature>
<dbReference type="CDD" id="cd02440">
    <property type="entry name" value="AdoMet_MTases"/>
    <property type="match status" value="1"/>
</dbReference>
<dbReference type="OrthoDB" id="2013972at2759"/>
<evidence type="ECO:0000313" key="4">
    <source>
        <dbReference type="Proteomes" id="UP000050424"/>
    </source>
</evidence>
<dbReference type="PANTHER" id="PTHR43591:SF24">
    <property type="entry name" value="2-METHOXY-6-POLYPRENYL-1,4-BENZOQUINOL METHYLASE, MITOCHONDRIAL"/>
    <property type="match status" value="1"/>
</dbReference>
<dbReference type="Pfam" id="PF13489">
    <property type="entry name" value="Methyltransf_23"/>
    <property type="match status" value="1"/>
</dbReference>
<name>A0A0P7BE56_9HYPO</name>
<evidence type="ECO:0008006" key="5">
    <source>
        <dbReference type="Google" id="ProtNLM"/>
    </source>
</evidence>
<dbReference type="Proteomes" id="UP000050424">
    <property type="component" value="Unassembled WGS sequence"/>
</dbReference>
<comment type="similarity">
    <text evidence="1">Belongs to the methyltransferase superfamily. LaeA methyltransferase family.</text>
</comment>
<dbReference type="PANTHER" id="PTHR43591">
    <property type="entry name" value="METHYLTRANSFERASE"/>
    <property type="match status" value="1"/>
</dbReference>
<organism evidence="3 4">
    <name type="scientific">Neonectria ditissima</name>
    <dbReference type="NCBI Taxonomy" id="78410"/>
    <lineage>
        <taxon>Eukaryota</taxon>
        <taxon>Fungi</taxon>
        <taxon>Dikarya</taxon>
        <taxon>Ascomycota</taxon>
        <taxon>Pezizomycotina</taxon>
        <taxon>Sordariomycetes</taxon>
        <taxon>Hypocreomycetidae</taxon>
        <taxon>Hypocreales</taxon>
        <taxon>Nectriaceae</taxon>
        <taxon>Neonectria</taxon>
    </lineage>
</organism>
<dbReference type="GO" id="GO:0008168">
    <property type="term" value="F:methyltransferase activity"/>
    <property type="evidence" value="ECO:0007669"/>
    <property type="project" value="TreeGrafter"/>
</dbReference>
<proteinExistence type="inferred from homology"/>
<dbReference type="InterPro" id="IPR029063">
    <property type="entry name" value="SAM-dependent_MTases_sf"/>
</dbReference>
<accession>A0A0P7BE56</accession>
<keyword evidence="4" id="KW-1185">Reference proteome</keyword>
<protein>
    <recommendedName>
        <fullName evidence="5">Methyltransferase domain-containing protein</fullName>
    </recommendedName>
</protein>
<gene>
    <name evidence="3" type="ORF">AK830_g7366</name>
</gene>
<dbReference type="Gene3D" id="3.40.50.150">
    <property type="entry name" value="Vaccinia Virus protein VP39"/>
    <property type="match status" value="1"/>
</dbReference>
<dbReference type="STRING" id="78410.A0A0P7BE56"/>
<evidence type="ECO:0000313" key="3">
    <source>
        <dbReference type="EMBL" id="KPM39207.1"/>
    </source>
</evidence>
<evidence type="ECO:0000256" key="1">
    <source>
        <dbReference type="ARBA" id="ARBA00038158"/>
    </source>
</evidence>
<dbReference type="SUPFAM" id="SSF53335">
    <property type="entry name" value="S-adenosyl-L-methionine-dependent methyltransferases"/>
    <property type="match status" value="1"/>
</dbReference>
<evidence type="ECO:0000256" key="2">
    <source>
        <dbReference type="SAM" id="MobiDB-lite"/>
    </source>
</evidence>